<name>A0A0D3H2L8_9ORYZ</name>
<dbReference type="AlphaFoldDB" id="A0A0D3H2L8"/>
<reference evidence="1" key="2">
    <citation type="submission" date="2015-03" db="UniProtKB">
        <authorList>
            <consortium name="EnsemblPlants"/>
        </authorList>
    </citation>
    <scope>IDENTIFICATION</scope>
</reference>
<reference evidence="1" key="1">
    <citation type="journal article" date="2009" name="Rice">
        <title>De Novo Next Generation Sequencing of Plant Genomes.</title>
        <authorList>
            <person name="Rounsley S."/>
            <person name="Marri P.R."/>
            <person name="Yu Y."/>
            <person name="He R."/>
            <person name="Sisneros N."/>
            <person name="Goicoechea J.L."/>
            <person name="Lee S.J."/>
            <person name="Angelova A."/>
            <person name="Kudrna D."/>
            <person name="Luo M."/>
            <person name="Affourtit J."/>
            <person name="Desany B."/>
            <person name="Knight J."/>
            <person name="Niazi F."/>
            <person name="Egholm M."/>
            <person name="Wing R.A."/>
        </authorList>
    </citation>
    <scope>NUCLEOTIDE SEQUENCE [LARGE SCALE GENOMIC DNA]</scope>
    <source>
        <strain evidence="1">cv. IRGC 105608</strain>
    </source>
</reference>
<evidence type="ECO:0000313" key="2">
    <source>
        <dbReference type="Proteomes" id="UP000026960"/>
    </source>
</evidence>
<dbReference type="PaxDb" id="65489-OBART08G21860.1"/>
<organism evidence="1">
    <name type="scientific">Oryza barthii</name>
    <dbReference type="NCBI Taxonomy" id="65489"/>
    <lineage>
        <taxon>Eukaryota</taxon>
        <taxon>Viridiplantae</taxon>
        <taxon>Streptophyta</taxon>
        <taxon>Embryophyta</taxon>
        <taxon>Tracheophyta</taxon>
        <taxon>Spermatophyta</taxon>
        <taxon>Magnoliopsida</taxon>
        <taxon>Liliopsida</taxon>
        <taxon>Poales</taxon>
        <taxon>Poaceae</taxon>
        <taxon>BOP clade</taxon>
        <taxon>Oryzoideae</taxon>
        <taxon>Oryzeae</taxon>
        <taxon>Oryzinae</taxon>
        <taxon>Oryza</taxon>
    </lineage>
</organism>
<evidence type="ECO:0000313" key="1">
    <source>
        <dbReference type="EnsemblPlants" id="OBART08G21860.1"/>
    </source>
</evidence>
<dbReference type="HOGENOM" id="CLU_2281749_0_0_1"/>
<sequence length="102" mass="11178">MTFDWHPPDNDDDDLQVRQGQGDLEVNKRWAGRQSARMGGVRQVRGRAVGGSGWWMVAQGQALAGGGNSVDRDSSEGEVNSYFFLVKTMAGLSRLNITLSHN</sequence>
<dbReference type="Proteomes" id="UP000026960">
    <property type="component" value="Chromosome 8"/>
</dbReference>
<proteinExistence type="predicted"/>
<dbReference type="Gramene" id="OBART08G21860.1">
    <property type="protein sequence ID" value="OBART08G21860.1"/>
    <property type="gene ID" value="OBART08G21860"/>
</dbReference>
<accession>A0A0D3H2L8</accession>
<dbReference type="EnsemblPlants" id="OBART08G21860.1">
    <property type="protein sequence ID" value="OBART08G21860.1"/>
    <property type="gene ID" value="OBART08G21860"/>
</dbReference>
<keyword evidence="2" id="KW-1185">Reference proteome</keyword>
<protein>
    <submittedName>
        <fullName evidence="1">Uncharacterized protein</fullName>
    </submittedName>
</protein>